<evidence type="ECO:0000256" key="2">
    <source>
        <dbReference type="ARBA" id="ARBA00011255"/>
    </source>
</evidence>
<dbReference type="GO" id="GO:0009424">
    <property type="term" value="C:bacterial-type flagellum hook"/>
    <property type="evidence" value="ECO:0007669"/>
    <property type="project" value="UniProtKB-UniRule"/>
</dbReference>
<dbReference type="InterPro" id="IPR010809">
    <property type="entry name" value="FliD_C"/>
</dbReference>
<organism evidence="8 9">
    <name type="scientific">Conyzicola lurida</name>
    <dbReference type="NCBI Taxonomy" id="1172621"/>
    <lineage>
        <taxon>Bacteria</taxon>
        <taxon>Bacillati</taxon>
        <taxon>Actinomycetota</taxon>
        <taxon>Actinomycetes</taxon>
        <taxon>Micrococcales</taxon>
        <taxon>Microbacteriaceae</taxon>
        <taxon>Conyzicola</taxon>
    </lineage>
</organism>
<comment type="caution">
    <text evidence="8">The sequence shown here is derived from an EMBL/GenBank/DDBJ whole genome shotgun (WGS) entry which is preliminary data.</text>
</comment>
<keyword evidence="4 5" id="KW-0975">Bacterial flagellum</keyword>
<gene>
    <name evidence="8" type="ORF">HD599_003476</name>
</gene>
<protein>
    <recommendedName>
        <fullName evidence="5">Flagellar hook-associated protein 2</fullName>
        <shortName evidence="5">HAP2</shortName>
    </recommendedName>
    <alternativeName>
        <fullName evidence="5">Flagellar cap protein</fullName>
    </alternativeName>
</protein>
<dbReference type="PANTHER" id="PTHR30288">
    <property type="entry name" value="FLAGELLAR CAP/ASSEMBLY PROTEIN FLID"/>
    <property type="match status" value="1"/>
</dbReference>
<evidence type="ECO:0000256" key="4">
    <source>
        <dbReference type="ARBA" id="ARBA00023143"/>
    </source>
</evidence>
<dbReference type="GO" id="GO:0007155">
    <property type="term" value="P:cell adhesion"/>
    <property type="evidence" value="ECO:0007669"/>
    <property type="project" value="InterPro"/>
</dbReference>
<dbReference type="InterPro" id="IPR003481">
    <property type="entry name" value="FliD_N"/>
</dbReference>
<keyword evidence="3" id="KW-0175">Coiled coil</keyword>
<keyword evidence="8" id="KW-0282">Flagellum</keyword>
<keyword evidence="9" id="KW-1185">Reference proteome</keyword>
<proteinExistence type="inferred from homology"/>
<dbReference type="GO" id="GO:0005576">
    <property type="term" value="C:extracellular region"/>
    <property type="evidence" value="ECO:0007669"/>
    <property type="project" value="UniProtKB-SubCell"/>
</dbReference>
<evidence type="ECO:0000256" key="5">
    <source>
        <dbReference type="RuleBase" id="RU362066"/>
    </source>
</evidence>
<comment type="function">
    <text evidence="5">Required for morphogenesis and for the elongation of the flagellar filament by facilitating polymerization of the flagellin monomers at the tip of growing filament. Forms a capping structure, which prevents flagellin subunits (transported through the central channel of the flagellum) from leaking out without polymerization at the distal end.</text>
</comment>
<dbReference type="Pfam" id="PF07195">
    <property type="entry name" value="FliD_C"/>
    <property type="match status" value="1"/>
</dbReference>
<evidence type="ECO:0000256" key="3">
    <source>
        <dbReference type="ARBA" id="ARBA00023054"/>
    </source>
</evidence>
<dbReference type="EMBL" id="JACHMJ010000001">
    <property type="protein sequence ID" value="MBB5845153.1"/>
    <property type="molecule type" value="Genomic_DNA"/>
</dbReference>
<dbReference type="GO" id="GO:0071973">
    <property type="term" value="P:bacterial-type flagellum-dependent cell motility"/>
    <property type="evidence" value="ECO:0007669"/>
    <property type="project" value="TreeGrafter"/>
</dbReference>
<evidence type="ECO:0000313" key="9">
    <source>
        <dbReference type="Proteomes" id="UP000536685"/>
    </source>
</evidence>
<keyword evidence="5" id="KW-0964">Secreted</keyword>
<dbReference type="RefSeq" id="WP_184240003.1">
    <property type="nucleotide sequence ID" value="NZ_JACHMJ010000001.1"/>
</dbReference>
<comment type="subunit">
    <text evidence="2 5">Homopentamer.</text>
</comment>
<keyword evidence="8" id="KW-0969">Cilium</keyword>
<evidence type="ECO:0000259" key="7">
    <source>
        <dbReference type="Pfam" id="PF07195"/>
    </source>
</evidence>
<comment type="similarity">
    <text evidence="1 5">Belongs to the FliD family.</text>
</comment>
<dbReference type="Proteomes" id="UP000536685">
    <property type="component" value="Unassembled WGS sequence"/>
</dbReference>
<accession>A0A841AU50</accession>
<keyword evidence="8" id="KW-0966">Cell projection</keyword>
<name>A0A841AU50_9MICO</name>
<reference evidence="8 9" key="1">
    <citation type="submission" date="2020-08" db="EMBL/GenBank/DDBJ databases">
        <title>Sequencing the genomes of 1000 actinobacteria strains.</title>
        <authorList>
            <person name="Klenk H.-P."/>
        </authorList>
    </citation>
    <scope>NUCLEOTIDE SEQUENCE [LARGE SCALE GENOMIC DNA]</scope>
    <source>
        <strain evidence="8 9">DSM 105784</strain>
    </source>
</reference>
<evidence type="ECO:0000259" key="6">
    <source>
        <dbReference type="Pfam" id="PF02465"/>
    </source>
</evidence>
<dbReference type="InterPro" id="IPR040026">
    <property type="entry name" value="FliD"/>
</dbReference>
<evidence type="ECO:0000313" key="8">
    <source>
        <dbReference type="EMBL" id="MBB5845153.1"/>
    </source>
</evidence>
<dbReference type="PANTHER" id="PTHR30288:SF0">
    <property type="entry name" value="FLAGELLAR HOOK-ASSOCIATED PROTEIN 2"/>
    <property type="match status" value="1"/>
</dbReference>
<dbReference type="GO" id="GO:0009421">
    <property type="term" value="C:bacterial-type flagellum filament cap"/>
    <property type="evidence" value="ECO:0007669"/>
    <property type="project" value="InterPro"/>
</dbReference>
<evidence type="ECO:0000256" key="1">
    <source>
        <dbReference type="ARBA" id="ARBA00009764"/>
    </source>
</evidence>
<feature type="domain" description="Flagellar hook-associated protein 2 N-terminal" evidence="6">
    <location>
        <begin position="11"/>
        <end position="106"/>
    </location>
</feature>
<feature type="domain" description="Flagellar hook-associated protein 2 C-terminal" evidence="7">
    <location>
        <begin position="217"/>
        <end position="443"/>
    </location>
</feature>
<sequence>MATLGLDGLASGLPTTELIASLMALETIPQTLLKNKVTSATTEVTALQGLNALVAALQTLSATTAKPAALDFYNATSTSTKVTATATTGAVGGEIDIVVGALAQSQSGVTAPMTAWTDPPVITIVGADGVATEITADSNSLDDVVAAINGSAAGVSATKVASGTDAGGAVQYRLQLTGKASGAENAFTVYAGTEADVTAGTATNVLAQAGAATVRTAQDASVTLWKGTAAEQVITSTTNTFTDLLPGVSVTVSGVSADPVTVAVSRDNATSATTVKALVTSLNEALAYIKTRSSVTTSTDATGAAIVSGGVFTGDSTVRDVSSKLLAAASQPVNGKSPSEYGISITKTGTMEFDEAKFTAAFAKDPAGVQAAITEIAGRLADAAKGLSDKTVGTITSKITGTQTTIDNLSDQVERWDDRLATRKANLQRMYSAFEVRMSNMNAQMTWLTSQVDALQAQKD</sequence>
<comment type="subcellular location">
    <subcellularLocation>
        <location evidence="5">Secreted</location>
    </subcellularLocation>
    <subcellularLocation>
        <location evidence="5">Bacterial flagellum</location>
    </subcellularLocation>
</comment>
<dbReference type="Pfam" id="PF02465">
    <property type="entry name" value="FliD_N"/>
    <property type="match status" value="1"/>
</dbReference>
<dbReference type="AlphaFoldDB" id="A0A841AU50"/>